<dbReference type="RefSeq" id="WP_211908907.1">
    <property type="nucleotide sequence ID" value="NZ_CP036498.1"/>
</dbReference>
<keyword evidence="3" id="KW-1185">Reference proteome</keyword>
<accession>A0ABX8AEV3</accession>
<evidence type="ECO:0000313" key="2">
    <source>
        <dbReference type="EMBL" id="QUS40325.1"/>
    </source>
</evidence>
<gene>
    <name evidence="2" type="ORF">RPMA_16880</name>
</gene>
<feature type="transmembrane region" description="Helical" evidence="1">
    <location>
        <begin position="48"/>
        <end position="73"/>
    </location>
</feature>
<dbReference type="Proteomes" id="UP000682843">
    <property type="component" value="Chromosome"/>
</dbReference>
<protein>
    <submittedName>
        <fullName evidence="2">Uncharacterized protein</fullName>
    </submittedName>
</protein>
<dbReference type="EMBL" id="CP036498">
    <property type="protein sequence ID" value="QUS40325.1"/>
    <property type="molecule type" value="Genomic_DNA"/>
</dbReference>
<keyword evidence="1" id="KW-0812">Transmembrane</keyword>
<evidence type="ECO:0000256" key="1">
    <source>
        <dbReference type="SAM" id="Phobius"/>
    </source>
</evidence>
<evidence type="ECO:0000313" key="3">
    <source>
        <dbReference type="Proteomes" id="UP000682843"/>
    </source>
</evidence>
<organism evidence="2 3">
    <name type="scientific">Tardiphaga alba</name>
    <dbReference type="NCBI Taxonomy" id="340268"/>
    <lineage>
        <taxon>Bacteria</taxon>
        <taxon>Pseudomonadati</taxon>
        <taxon>Pseudomonadota</taxon>
        <taxon>Alphaproteobacteria</taxon>
        <taxon>Hyphomicrobiales</taxon>
        <taxon>Nitrobacteraceae</taxon>
        <taxon>Tardiphaga</taxon>
    </lineage>
</organism>
<reference evidence="2 3" key="1">
    <citation type="submission" date="2019-02" db="EMBL/GenBank/DDBJ databases">
        <title>Emended description of the genus Rhodopseudomonas and description of Rhodopseudomonas albus sp. nov., a non-phototrophic, heavy-metal-tolerant bacterium isolated from garden soil.</title>
        <authorList>
            <person name="Bao Z."/>
            <person name="Cao W.W."/>
            <person name="Sato Y."/>
            <person name="Nishizawa T."/>
            <person name="Zhao J."/>
            <person name="Guo Y."/>
            <person name="Ohta H."/>
        </authorList>
    </citation>
    <scope>NUCLEOTIDE SEQUENCE [LARGE SCALE GENOMIC DNA]</scope>
    <source>
        <strain evidence="2 3">SK50-23</strain>
    </source>
</reference>
<name>A0ABX8AEV3_9BRAD</name>
<sequence>MISKVVQNERVKLLAGFMNTIAAAFLSAGCIGPALAFFYGLTPAGINGGILIIGSLACMLLSAALHFVGHLALGGIRE</sequence>
<keyword evidence="1" id="KW-0472">Membrane</keyword>
<keyword evidence="1" id="KW-1133">Transmembrane helix</keyword>
<proteinExistence type="predicted"/>
<dbReference type="PROSITE" id="PS51257">
    <property type="entry name" value="PROKAR_LIPOPROTEIN"/>
    <property type="match status" value="1"/>
</dbReference>
<feature type="transmembrane region" description="Helical" evidence="1">
    <location>
        <begin position="21"/>
        <end position="42"/>
    </location>
</feature>